<dbReference type="Proteomes" id="UP000537161">
    <property type="component" value="Unassembled WGS sequence"/>
</dbReference>
<comment type="caution">
    <text evidence="2">The sequence shown here is derived from an EMBL/GenBank/DDBJ whole genome shotgun (WGS) entry which is preliminary data.</text>
</comment>
<organism evidence="2 3">
    <name type="scientific">Sphingopyxis panaciterrulae</name>
    <dbReference type="NCBI Taxonomy" id="462372"/>
    <lineage>
        <taxon>Bacteria</taxon>
        <taxon>Pseudomonadati</taxon>
        <taxon>Pseudomonadota</taxon>
        <taxon>Alphaproteobacteria</taxon>
        <taxon>Sphingomonadales</taxon>
        <taxon>Sphingomonadaceae</taxon>
        <taxon>Sphingopyxis</taxon>
    </lineage>
</organism>
<protein>
    <submittedName>
        <fullName evidence="2">Uncharacterized protein involved in exopolysaccharide biosynthesis</fullName>
    </submittedName>
</protein>
<feature type="transmembrane region" description="Helical" evidence="1">
    <location>
        <begin position="33"/>
        <end position="53"/>
    </location>
</feature>
<evidence type="ECO:0000313" key="3">
    <source>
        <dbReference type="Proteomes" id="UP000537161"/>
    </source>
</evidence>
<dbReference type="AlphaFoldDB" id="A0A7W9B823"/>
<dbReference type="RefSeq" id="WP_184100329.1">
    <property type="nucleotide sequence ID" value="NZ_JACIJH010000013.1"/>
</dbReference>
<keyword evidence="3" id="KW-1185">Reference proteome</keyword>
<proteinExistence type="predicted"/>
<evidence type="ECO:0000313" key="2">
    <source>
        <dbReference type="EMBL" id="MBB5707990.1"/>
    </source>
</evidence>
<sequence>MARRTDHRTQKPDYPAEAARGGEIILTTRRRRLVFLGGLVAFVLFALIAAILAPH</sequence>
<gene>
    <name evidence="2" type="ORF">FHR21_003360</name>
</gene>
<keyword evidence="1" id="KW-0812">Transmembrane</keyword>
<keyword evidence="1" id="KW-0472">Membrane</keyword>
<reference evidence="2 3" key="1">
    <citation type="submission" date="2020-08" db="EMBL/GenBank/DDBJ databases">
        <title>Genomic Encyclopedia of Type Strains, Phase IV (KMG-IV): sequencing the most valuable type-strain genomes for metagenomic binning, comparative biology and taxonomic classification.</title>
        <authorList>
            <person name="Goeker M."/>
        </authorList>
    </citation>
    <scope>NUCLEOTIDE SEQUENCE [LARGE SCALE GENOMIC DNA]</scope>
    <source>
        <strain evidence="2 3">DSM 27163</strain>
    </source>
</reference>
<accession>A0A7W9B823</accession>
<dbReference type="EMBL" id="JACIJH010000013">
    <property type="protein sequence ID" value="MBB5707990.1"/>
    <property type="molecule type" value="Genomic_DNA"/>
</dbReference>
<evidence type="ECO:0000256" key="1">
    <source>
        <dbReference type="SAM" id="Phobius"/>
    </source>
</evidence>
<keyword evidence="1" id="KW-1133">Transmembrane helix</keyword>
<name>A0A7W9B823_9SPHN</name>